<dbReference type="InterPro" id="IPR036291">
    <property type="entry name" value="NAD(P)-bd_dom_sf"/>
</dbReference>
<dbReference type="Gene3D" id="3.40.50.720">
    <property type="entry name" value="NAD(P)-binding Rossmann-like Domain"/>
    <property type="match status" value="1"/>
</dbReference>
<dbReference type="InterPro" id="IPR028161">
    <property type="entry name" value="Met8-like"/>
</dbReference>
<dbReference type="GO" id="GO:0004325">
    <property type="term" value="F:ferrochelatase activity"/>
    <property type="evidence" value="ECO:0007669"/>
    <property type="project" value="InterPro"/>
</dbReference>
<dbReference type="SUPFAM" id="SSF75615">
    <property type="entry name" value="Siroheme synthase middle domains-like"/>
    <property type="match status" value="1"/>
</dbReference>
<evidence type="ECO:0000256" key="1">
    <source>
        <dbReference type="ARBA" id="ARBA00005010"/>
    </source>
</evidence>
<dbReference type="PANTHER" id="PTHR35330">
    <property type="entry name" value="SIROHEME BIOSYNTHESIS PROTEIN MET8"/>
    <property type="match status" value="1"/>
</dbReference>
<dbReference type="Pfam" id="PF13241">
    <property type="entry name" value="NAD_binding_7"/>
    <property type="match status" value="1"/>
</dbReference>
<keyword evidence="8" id="KW-1185">Reference proteome</keyword>
<dbReference type="SUPFAM" id="SSF51735">
    <property type="entry name" value="NAD(P)-binding Rossmann-fold domains"/>
    <property type="match status" value="1"/>
</dbReference>
<keyword evidence="3 7" id="KW-0560">Oxidoreductase</keyword>
<evidence type="ECO:0000256" key="2">
    <source>
        <dbReference type="ARBA" id="ARBA00012400"/>
    </source>
</evidence>
<evidence type="ECO:0000256" key="4">
    <source>
        <dbReference type="ARBA" id="ARBA00023027"/>
    </source>
</evidence>
<accession>A0A330LHA8</accession>
<evidence type="ECO:0000313" key="7">
    <source>
        <dbReference type="EMBL" id="SPP66553.1"/>
    </source>
</evidence>
<dbReference type="InParanoid" id="A0A330LHA8"/>
<dbReference type="PANTHER" id="PTHR35330:SF1">
    <property type="entry name" value="SIROHEME BIOSYNTHESIS PROTEIN MET8"/>
    <property type="match status" value="1"/>
</dbReference>
<comment type="catalytic activity">
    <reaction evidence="6">
        <text>precorrin-2 + NAD(+) = sirohydrochlorin + NADH + 2 H(+)</text>
        <dbReference type="Rhea" id="RHEA:15613"/>
        <dbReference type="ChEBI" id="CHEBI:15378"/>
        <dbReference type="ChEBI" id="CHEBI:57540"/>
        <dbReference type="ChEBI" id="CHEBI:57945"/>
        <dbReference type="ChEBI" id="CHEBI:58351"/>
        <dbReference type="ChEBI" id="CHEBI:58827"/>
        <dbReference type="EC" id="1.3.1.76"/>
    </reaction>
</comment>
<dbReference type="UniPathway" id="UPA00262">
    <property type="reaction ID" value="UER00222"/>
</dbReference>
<dbReference type="Proteomes" id="UP000248168">
    <property type="component" value="Unassembled WGS sequence"/>
</dbReference>
<comment type="pathway">
    <text evidence="1">Porphyrin-containing compound metabolism; siroheme biosynthesis; sirohydrochlorin from precorrin-2: step 1/1.</text>
</comment>
<dbReference type="EMBL" id="OUNR01000020">
    <property type="protein sequence ID" value="SPP66553.1"/>
    <property type="molecule type" value="Genomic_DNA"/>
</dbReference>
<protein>
    <recommendedName>
        <fullName evidence="2">precorrin-2 dehydrogenase</fullName>
        <ecNumber evidence="2">1.3.1.76</ecNumber>
    </recommendedName>
</protein>
<dbReference type="NCBIfam" id="TIGR01470">
    <property type="entry name" value="cysG_Nterm"/>
    <property type="match status" value="1"/>
</dbReference>
<keyword evidence="5" id="KW-0627">Porphyrin biosynthesis</keyword>
<keyword evidence="4" id="KW-0520">NAD</keyword>
<evidence type="ECO:0000256" key="3">
    <source>
        <dbReference type="ARBA" id="ARBA00023002"/>
    </source>
</evidence>
<dbReference type="AlphaFoldDB" id="A0A330LHA8"/>
<evidence type="ECO:0000256" key="6">
    <source>
        <dbReference type="ARBA" id="ARBA00047561"/>
    </source>
</evidence>
<dbReference type="InterPro" id="IPR042518">
    <property type="entry name" value="SirC_C"/>
</dbReference>
<evidence type="ECO:0000256" key="5">
    <source>
        <dbReference type="ARBA" id="ARBA00023244"/>
    </source>
</evidence>
<organism evidence="7 8">
    <name type="scientific">Nitrospira lenta</name>
    <dbReference type="NCBI Taxonomy" id="1436998"/>
    <lineage>
        <taxon>Bacteria</taxon>
        <taxon>Pseudomonadati</taxon>
        <taxon>Nitrospirota</taxon>
        <taxon>Nitrospiria</taxon>
        <taxon>Nitrospirales</taxon>
        <taxon>Nitrospiraceae</taxon>
        <taxon>Nitrospira</taxon>
    </lineage>
</organism>
<dbReference type="InterPro" id="IPR006367">
    <property type="entry name" value="Sirohaem_synthase_N"/>
</dbReference>
<name>A0A330LHA8_9BACT</name>
<evidence type="ECO:0000313" key="8">
    <source>
        <dbReference type="Proteomes" id="UP000248168"/>
    </source>
</evidence>
<dbReference type="GO" id="GO:0043115">
    <property type="term" value="F:precorrin-2 dehydrogenase activity"/>
    <property type="evidence" value="ECO:0007669"/>
    <property type="project" value="UniProtKB-EC"/>
</dbReference>
<proteinExistence type="predicted"/>
<gene>
    <name evidence="7" type="ORF">NITLEN_70143</name>
</gene>
<dbReference type="GO" id="GO:0019354">
    <property type="term" value="P:siroheme biosynthetic process"/>
    <property type="evidence" value="ECO:0007669"/>
    <property type="project" value="UniProtKB-UniPathway"/>
</dbReference>
<reference evidence="8" key="1">
    <citation type="submission" date="2018-04" db="EMBL/GenBank/DDBJ databases">
        <authorList>
            <person name="Lucker S."/>
            <person name="Sakoula D."/>
        </authorList>
    </citation>
    <scope>NUCLEOTIDE SEQUENCE [LARGE SCALE GENOMIC DNA]</scope>
</reference>
<dbReference type="EC" id="1.3.1.76" evidence="2"/>
<sequence>MMAASYTLCGMEEHAMAPNSGFPLVLDVKGFSVLVIGGDEEAAEKSERLLEAGARVTVISPMLHETLKLLAASAKVIHRGRHFRETDLEHTILVLNTIRGDREFAKMLLAKAREKGFLLWSTDMPELSSVTMPAVVASGHARVAISSSGVAPALSGFMKEDLERILDSEFSAFVDWLGHLREQAKANEPDADKRRALLREALDGFRLLGKVQYPKVWQDERARQTAASPAPAAKTT</sequence>
<dbReference type="Gene3D" id="1.10.8.610">
    <property type="entry name" value="SirC, precorrin-2 dehydrogenase, C-terminal helical domain-like"/>
    <property type="match status" value="1"/>
</dbReference>